<keyword evidence="4" id="KW-0547">Nucleotide-binding</keyword>
<dbReference type="Pfam" id="PF09383">
    <property type="entry name" value="NIL"/>
    <property type="match status" value="1"/>
</dbReference>
<dbReference type="InterPro" id="IPR045865">
    <property type="entry name" value="ACT-like_dom_sf"/>
</dbReference>
<evidence type="ECO:0000256" key="8">
    <source>
        <dbReference type="ARBA" id="ARBA00023136"/>
    </source>
</evidence>
<keyword evidence="2" id="KW-0813">Transport</keyword>
<comment type="similarity">
    <text evidence="1">Belongs to the ABC transporter superfamily.</text>
</comment>
<proteinExistence type="inferred from homology"/>
<evidence type="ECO:0000256" key="1">
    <source>
        <dbReference type="ARBA" id="ARBA00005417"/>
    </source>
</evidence>
<dbReference type="PANTHER" id="PTHR43166">
    <property type="entry name" value="AMINO ACID IMPORT ATP-BINDING PROTEIN"/>
    <property type="match status" value="1"/>
</dbReference>
<dbReference type="RefSeq" id="WP_288183503.1">
    <property type="nucleotide sequence ID" value="NZ_LT608335.1"/>
</dbReference>
<evidence type="ECO:0000256" key="7">
    <source>
        <dbReference type="ARBA" id="ARBA00022970"/>
    </source>
</evidence>
<dbReference type="InterPro" id="IPR003593">
    <property type="entry name" value="AAA+_ATPase"/>
</dbReference>
<keyword evidence="7" id="KW-0029">Amino-acid transport</keyword>
<dbReference type="Gene3D" id="3.30.70.260">
    <property type="match status" value="1"/>
</dbReference>
<dbReference type="SMART" id="SM00382">
    <property type="entry name" value="AAA"/>
    <property type="match status" value="1"/>
</dbReference>
<dbReference type="PANTHER" id="PTHR43166:SF30">
    <property type="entry name" value="METHIONINE IMPORT ATP-BINDING PROTEIN METN"/>
    <property type="match status" value="1"/>
</dbReference>
<keyword evidence="6" id="KW-1278">Translocase</keyword>
<dbReference type="GO" id="GO:0016887">
    <property type="term" value="F:ATP hydrolysis activity"/>
    <property type="evidence" value="ECO:0007669"/>
    <property type="project" value="InterPro"/>
</dbReference>
<reference evidence="10" key="1">
    <citation type="submission" date="2016-08" db="EMBL/GenBank/DDBJ databases">
        <authorList>
            <person name="Seilhamer J.J."/>
        </authorList>
    </citation>
    <scope>NUCLEOTIDE SEQUENCE</scope>
    <source>
        <strain evidence="10">86</strain>
    </source>
</reference>
<feature type="domain" description="ABC transporter" evidence="9">
    <location>
        <begin position="2"/>
        <end position="237"/>
    </location>
</feature>
<dbReference type="SUPFAM" id="SSF52540">
    <property type="entry name" value="P-loop containing nucleoside triphosphate hydrolases"/>
    <property type="match status" value="1"/>
</dbReference>
<dbReference type="GO" id="GO:0006865">
    <property type="term" value="P:amino acid transport"/>
    <property type="evidence" value="ECO:0007669"/>
    <property type="project" value="UniProtKB-KW"/>
</dbReference>
<evidence type="ECO:0000259" key="9">
    <source>
        <dbReference type="PROSITE" id="PS50893"/>
    </source>
</evidence>
<dbReference type="InterPro" id="IPR017871">
    <property type="entry name" value="ABC_transporter-like_CS"/>
</dbReference>
<dbReference type="PROSITE" id="PS50893">
    <property type="entry name" value="ABC_TRANSPORTER_2"/>
    <property type="match status" value="1"/>
</dbReference>
<dbReference type="SMART" id="SM00930">
    <property type="entry name" value="NIL"/>
    <property type="match status" value="1"/>
</dbReference>
<organism evidence="10">
    <name type="scientific">uncultured Sporomusa sp</name>
    <dbReference type="NCBI Taxonomy" id="307249"/>
    <lineage>
        <taxon>Bacteria</taxon>
        <taxon>Bacillati</taxon>
        <taxon>Bacillota</taxon>
        <taxon>Negativicutes</taxon>
        <taxon>Selenomonadales</taxon>
        <taxon>Sporomusaceae</taxon>
        <taxon>Sporomusa</taxon>
        <taxon>environmental samples</taxon>
    </lineage>
</organism>
<evidence type="ECO:0000313" key="10">
    <source>
        <dbReference type="EMBL" id="SCM79359.1"/>
    </source>
</evidence>
<dbReference type="PROSITE" id="PS00211">
    <property type="entry name" value="ABC_TRANSPORTER_1"/>
    <property type="match status" value="1"/>
</dbReference>
<dbReference type="AlphaFoldDB" id="A0A212LPL8"/>
<dbReference type="EC" id="3.6.3.-" evidence="10"/>
<dbReference type="InterPro" id="IPR018449">
    <property type="entry name" value="NIL_domain"/>
</dbReference>
<protein>
    <submittedName>
        <fullName evidence="10">Methionine import ATP-binding protein MetN</fullName>
        <ecNumber evidence="10">3.6.3.-</ecNumber>
    </submittedName>
</protein>
<keyword evidence="10" id="KW-0378">Hydrolase</keyword>
<dbReference type="GO" id="GO:0005524">
    <property type="term" value="F:ATP binding"/>
    <property type="evidence" value="ECO:0007669"/>
    <property type="project" value="UniProtKB-KW"/>
</dbReference>
<gene>
    <name evidence="10" type="primary">metN</name>
    <name evidence="10" type="ORF">KL86SPO_20529</name>
</gene>
<dbReference type="EMBL" id="FMJE01000002">
    <property type="protein sequence ID" value="SCM79359.1"/>
    <property type="molecule type" value="Genomic_DNA"/>
</dbReference>
<evidence type="ECO:0000256" key="3">
    <source>
        <dbReference type="ARBA" id="ARBA00022475"/>
    </source>
</evidence>
<dbReference type="InterPro" id="IPR050086">
    <property type="entry name" value="MetN_ABC_transporter-like"/>
</dbReference>
<dbReference type="InterPro" id="IPR003439">
    <property type="entry name" value="ABC_transporter-like_ATP-bd"/>
</dbReference>
<evidence type="ECO:0000256" key="6">
    <source>
        <dbReference type="ARBA" id="ARBA00022967"/>
    </source>
</evidence>
<dbReference type="Pfam" id="PF00005">
    <property type="entry name" value="ABC_tran"/>
    <property type="match status" value="1"/>
</dbReference>
<evidence type="ECO:0000256" key="4">
    <source>
        <dbReference type="ARBA" id="ARBA00022741"/>
    </source>
</evidence>
<sequence length="327" mass="36077">MIQVQNLCKSYNNSKVLTDINLQVHQGEIFGIVGQSGAGKSTLLRCINGLETFDKGKMIVNDTDISLLSENELRLFRRKIGMIFQNFALLNRKTVLENVMLPMECWKYPQTAMKKKAEELLDMVGLAGKMKSLPNELSGGQKQRVAIARALTLEPDILLCDEATSALDPAITKSILELLADVNRELGITIVIVTHDMSVVKTACDRMAIITGNKIAVQGSVADIFLDEPPALIELVGRREIIAQPGRTIIKLAISDSGINQFLYSFALDLKIDFSIAAANIEQFHNNSYGHLYLSIANENIERTAAYCASQRMDCVIFEPGVRSGVE</sequence>
<keyword evidence="3" id="KW-1003">Cell membrane</keyword>
<accession>A0A212LPL8</accession>
<keyword evidence="8" id="KW-0472">Membrane</keyword>
<dbReference type="SUPFAM" id="SSF55021">
    <property type="entry name" value="ACT-like"/>
    <property type="match status" value="1"/>
</dbReference>
<name>A0A212LPL8_9FIRM</name>
<dbReference type="FunFam" id="3.40.50.300:FF:000056">
    <property type="entry name" value="Cell division ATP-binding protein FtsE"/>
    <property type="match status" value="1"/>
</dbReference>
<evidence type="ECO:0000256" key="2">
    <source>
        <dbReference type="ARBA" id="ARBA00022448"/>
    </source>
</evidence>
<dbReference type="InterPro" id="IPR027417">
    <property type="entry name" value="P-loop_NTPase"/>
</dbReference>
<dbReference type="Gene3D" id="3.40.50.300">
    <property type="entry name" value="P-loop containing nucleotide triphosphate hydrolases"/>
    <property type="match status" value="1"/>
</dbReference>
<keyword evidence="5 10" id="KW-0067">ATP-binding</keyword>
<evidence type="ECO:0000256" key="5">
    <source>
        <dbReference type="ARBA" id="ARBA00022840"/>
    </source>
</evidence>
<dbReference type="GO" id="GO:0005886">
    <property type="term" value="C:plasma membrane"/>
    <property type="evidence" value="ECO:0007669"/>
    <property type="project" value="UniProtKB-ARBA"/>
</dbReference>